<dbReference type="InParanoid" id="A0A409WGI2"/>
<keyword evidence="1" id="KW-0732">Signal</keyword>
<name>A0A409WGI2_PSICY</name>
<feature type="signal peptide" evidence="1">
    <location>
        <begin position="1"/>
        <end position="25"/>
    </location>
</feature>
<protein>
    <submittedName>
        <fullName evidence="2">Uncharacterized protein</fullName>
    </submittedName>
</protein>
<feature type="chain" id="PRO_5019089185" evidence="1">
    <location>
        <begin position="26"/>
        <end position="214"/>
    </location>
</feature>
<proteinExistence type="predicted"/>
<comment type="caution">
    <text evidence="2">The sequence shown here is derived from an EMBL/GenBank/DDBJ whole genome shotgun (WGS) entry which is preliminary data.</text>
</comment>
<dbReference type="AlphaFoldDB" id="A0A409WGI2"/>
<evidence type="ECO:0000313" key="2">
    <source>
        <dbReference type="EMBL" id="PPQ77607.1"/>
    </source>
</evidence>
<dbReference type="Proteomes" id="UP000283269">
    <property type="component" value="Unassembled WGS sequence"/>
</dbReference>
<organism evidence="2 3">
    <name type="scientific">Psilocybe cyanescens</name>
    <dbReference type="NCBI Taxonomy" id="93625"/>
    <lineage>
        <taxon>Eukaryota</taxon>
        <taxon>Fungi</taxon>
        <taxon>Dikarya</taxon>
        <taxon>Basidiomycota</taxon>
        <taxon>Agaricomycotina</taxon>
        <taxon>Agaricomycetes</taxon>
        <taxon>Agaricomycetidae</taxon>
        <taxon>Agaricales</taxon>
        <taxon>Agaricineae</taxon>
        <taxon>Strophariaceae</taxon>
        <taxon>Psilocybe</taxon>
    </lineage>
</organism>
<keyword evidence="3" id="KW-1185">Reference proteome</keyword>
<gene>
    <name evidence="2" type="ORF">CVT25_011399</name>
</gene>
<dbReference type="OrthoDB" id="10641920at2759"/>
<reference evidence="2 3" key="1">
    <citation type="journal article" date="2018" name="Evol. Lett.">
        <title>Horizontal gene cluster transfer increased hallucinogenic mushroom diversity.</title>
        <authorList>
            <person name="Reynolds H.T."/>
            <person name="Vijayakumar V."/>
            <person name="Gluck-Thaler E."/>
            <person name="Korotkin H.B."/>
            <person name="Matheny P.B."/>
            <person name="Slot J.C."/>
        </authorList>
    </citation>
    <scope>NUCLEOTIDE SEQUENCE [LARGE SCALE GENOMIC DNA]</scope>
    <source>
        <strain evidence="2 3">2631</strain>
    </source>
</reference>
<sequence>MIMLLRVHSSLLILTVLVFSAMVTSKPTVRSHRLRDARFIAAKNLKPLKQYNMRQHATKRAELVTAPKPSKFPGIPIPVTGDEKLPIPASLSDILQAVPIATAISSTGTKLNPDAPTTGVVNSAGDVANILKALSGNTIPLDGFSGPSTTVKAPSVSNAGSPASVIFGGINSSGGKIDAPTSGHIDTPFDHTIELTNRHEVVPRNPLDGSDGTV</sequence>
<dbReference type="EMBL" id="NHYD01003436">
    <property type="protein sequence ID" value="PPQ77607.1"/>
    <property type="molecule type" value="Genomic_DNA"/>
</dbReference>
<accession>A0A409WGI2</accession>
<evidence type="ECO:0000313" key="3">
    <source>
        <dbReference type="Proteomes" id="UP000283269"/>
    </source>
</evidence>
<evidence type="ECO:0000256" key="1">
    <source>
        <dbReference type="SAM" id="SignalP"/>
    </source>
</evidence>